<name>A0A2U1IVZ9_SMIAN</name>
<feature type="non-terminal residue" evidence="2">
    <location>
        <position position="1"/>
    </location>
</feature>
<sequence>GDDILNQLVSFENMVPNTKSLHAFAIWTIYKSRVEMNLQNILADGIVMFTRWLVEVKEQIVRDVKKGKAAAKSWQTPKNTVGKSQGNPKLPPNTTLQYNKVTQRGIRNRGNPNQKILKISIRWSKTAATYPSSIGLTNPR</sequence>
<evidence type="ECO:0000313" key="2">
    <source>
        <dbReference type="EMBL" id="PVZ96979.1"/>
    </source>
</evidence>
<comment type="caution">
    <text evidence="2">The sequence shown here is derived from an EMBL/GenBank/DDBJ whole genome shotgun (WGS) entry which is preliminary data.</text>
</comment>
<evidence type="ECO:0000313" key="3">
    <source>
        <dbReference type="Proteomes" id="UP000245591"/>
    </source>
</evidence>
<keyword evidence="3" id="KW-1185">Reference proteome</keyword>
<reference evidence="2 3" key="1">
    <citation type="journal article" date="2018" name="MBio">
        <title>Comparative Genomics Reveals the Core Gene Toolbox for the Fungus-Insect Symbiosis.</title>
        <authorList>
            <person name="Wang Y."/>
            <person name="Stata M."/>
            <person name="Wang W."/>
            <person name="Stajich J.E."/>
            <person name="White M.M."/>
            <person name="Moncalvo J.M."/>
        </authorList>
    </citation>
    <scope>NUCLEOTIDE SEQUENCE [LARGE SCALE GENOMIC DNA]</scope>
    <source>
        <strain evidence="2 3">AUS-126-30</strain>
    </source>
</reference>
<dbReference type="AlphaFoldDB" id="A0A2U1IVZ9"/>
<feature type="region of interest" description="Disordered" evidence="1">
    <location>
        <begin position="71"/>
        <end position="94"/>
    </location>
</feature>
<dbReference type="EMBL" id="MBFU01001049">
    <property type="protein sequence ID" value="PVZ96979.1"/>
    <property type="molecule type" value="Genomic_DNA"/>
</dbReference>
<feature type="compositionally biased region" description="Polar residues" evidence="1">
    <location>
        <begin position="73"/>
        <end position="94"/>
    </location>
</feature>
<proteinExistence type="predicted"/>
<protein>
    <submittedName>
        <fullName evidence="2">Uncharacterized protein</fullName>
    </submittedName>
</protein>
<evidence type="ECO:0000256" key="1">
    <source>
        <dbReference type="SAM" id="MobiDB-lite"/>
    </source>
</evidence>
<accession>A0A2U1IVZ9</accession>
<gene>
    <name evidence="2" type="ORF">BB558_007087</name>
</gene>
<organism evidence="2 3">
    <name type="scientific">Smittium angustum</name>
    <dbReference type="NCBI Taxonomy" id="133377"/>
    <lineage>
        <taxon>Eukaryota</taxon>
        <taxon>Fungi</taxon>
        <taxon>Fungi incertae sedis</taxon>
        <taxon>Zoopagomycota</taxon>
        <taxon>Kickxellomycotina</taxon>
        <taxon>Harpellomycetes</taxon>
        <taxon>Harpellales</taxon>
        <taxon>Legeriomycetaceae</taxon>
        <taxon>Smittium</taxon>
    </lineage>
</organism>
<dbReference type="Proteomes" id="UP000245591">
    <property type="component" value="Unassembled WGS sequence"/>
</dbReference>